<comment type="similarity">
    <text evidence="5">Belongs to the ROH1 family.</text>
</comment>
<keyword evidence="8" id="KW-1185">Reference proteome</keyword>
<evidence type="ECO:0000256" key="2">
    <source>
        <dbReference type="ARBA" id="ARBA00022692"/>
    </source>
</evidence>
<evidence type="ECO:0000256" key="3">
    <source>
        <dbReference type="ARBA" id="ARBA00022989"/>
    </source>
</evidence>
<dbReference type="OMA" id="LVRHWQK"/>
<accession>A0A0D2P269</accession>
<evidence type="ECO:0000313" key="8">
    <source>
        <dbReference type="Proteomes" id="UP000032304"/>
    </source>
</evidence>
<comment type="subcellular location">
    <subcellularLocation>
        <location evidence="1">Membrane</location>
        <topology evidence="1">Single-pass membrane protein</topology>
    </subcellularLocation>
</comment>
<dbReference type="eggNOG" id="ENOG502QUJZ">
    <property type="taxonomic scope" value="Eukaryota"/>
</dbReference>
<keyword evidence="3" id="KW-1133">Transmembrane helix</keyword>
<evidence type="ECO:0000256" key="4">
    <source>
        <dbReference type="ARBA" id="ARBA00023136"/>
    </source>
</evidence>
<evidence type="ECO:0000313" key="9">
    <source>
        <dbReference type="Proteomes" id="UP000593578"/>
    </source>
</evidence>
<keyword evidence="2" id="KW-0812">Transmembrane</keyword>
<dbReference type="STRING" id="29730.A0A0D2P269"/>
<dbReference type="EMBL" id="CM001742">
    <property type="protein sequence ID" value="KJB20593.1"/>
    <property type="molecule type" value="Genomic_DNA"/>
</dbReference>
<organism evidence="6 8">
    <name type="scientific">Gossypium raimondii</name>
    <name type="common">Peruvian cotton</name>
    <name type="synonym">Gossypium klotzschianum subsp. raimondii</name>
    <dbReference type="NCBI Taxonomy" id="29730"/>
    <lineage>
        <taxon>Eukaryota</taxon>
        <taxon>Viridiplantae</taxon>
        <taxon>Streptophyta</taxon>
        <taxon>Embryophyta</taxon>
        <taxon>Tracheophyta</taxon>
        <taxon>Spermatophyta</taxon>
        <taxon>Magnoliopsida</taxon>
        <taxon>eudicotyledons</taxon>
        <taxon>Gunneridae</taxon>
        <taxon>Pentapetalae</taxon>
        <taxon>rosids</taxon>
        <taxon>malvids</taxon>
        <taxon>Malvales</taxon>
        <taxon>Malvaceae</taxon>
        <taxon>Malvoideae</taxon>
        <taxon>Gossypium</taxon>
    </lineage>
</organism>
<reference evidence="6 8" key="1">
    <citation type="journal article" date="2012" name="Nature">
        <title>Repeated polyploidization of Gossypium genomes and the evolution of spinnable cotton fibres.</title>
        <authorList>
            <person name="Paterson A.H."/>
            <person name="Wendel J.F."/>
            <person name="Gundlach H."/>
            <person name="Guo H."/>
            <person name="Jenkins J."/>
            <person name="Jin D."/>
            <person name="Llewellyn D."/>
            <person name="Showmaker K.C."/>
            <person name="Shu S."/>
            <person name="Udall J."/>
            <person name="Yoo M.J."/>
            <person name="Byers R."/>
            <person name="Chen W."/>
            <person name="Doron-Faigenboim A."/>
            <person name="Duke M.V."/>
            <person name="Gong L."/>
            <person name="Grimwood J."/>
            <person name="Grover C."/>
            <person name="Grupp K."/>
            <person name="Hu G."/>
            <person name="Lee T.H."/>
            <person name="Li J."/>
            <person name="Lin L."/>
            <person name="Liu T."/>
            <person name="Marler B.S."/>
            <person name="Page J.T."/>
            <person name="Roberts A.W."/>
            <person name="Romanel E."/>
            <person name="Sanders W.S."/>
            <person name="Szadkowski E."/>
            <person name="Tan X."/>
            <person name="Tang H."/>
            <person name="Xu C."/>
            <person name="Wang J."/>
            <person name="Wang Z."/>
            <person name="Zhang D."/>
            <person name="Zhang L."/>
            <person name="Ashrafi H."/>
            <person name="Bedon F."/>
            <person name="Bowers J.E."/>
            <person name="Brubaker C.L."/>
            <person name="Chee P.W."/>
            <person name="Das S."/>
            <person name="Gingle A.R."/>
            <person name="Haigler C.H."/>
            <person name="Harker D."/>
            <person name="Hoffmann L.V."/>
            <person name="Hovav R."/>
            <person name="Jones D.C."/>
            <person name="Lemke C."/>
            <person name="Mansoor S."/>
            <person name="ur Rahman M."/>
            <person name="Rainville L.N."/>
            <person name="Rambani A."/>
            <person name="Reddy U.K."/>
            <person name="Rong J.K."/>
            <person name="Saranga Y."/>
            <person name="Scheffler B.E."/>
            <person name="Scheffler J.A."/>
            <person name="Stelly D.M."/>
            <person name="Triplett B.A."/>
            <person name="Van Deynze A."/>
            <person name="Vaslin M.F."/>
            <person name="Waghmare V.N."/>
            <person name="Walford S.A."/>
            <person name="Wright R.J."/>
            <person name="Zaki E.A."/>
            <person name="Zhang T."/>
            <person name="Dennis E.S."/>
            <person name="Mayer K.F."/>
            <person name="Peterson D.G."/>
            <person name="Rokhsar D.S."/>
            <person name="Wang X."/>
            <person name="Schmutz J."/>
        </authorList>
    </citation>
    <scope>NUCLEOTIDE SEQUENCE [LARGE SCALE GENOMIC DNA]</scope>
</reference>
<reference evidence="7" key="3">
    <citation type="submission" date="2020-04" db="EMBL/GenBank/DDBJ databases">
        <authorList>
            <person name="Grover C.E."/>
            <person name="Arick M.A. II"/>
            <person name="Thrash A."/>
            <person name="Conover J.L."/>
            <person name="Sanders W.S."/>
            <person name="Peterson D.G."/>
            <person name="Scheffler J.A."/>
            <person name="Scheffler B.E."/>
            <person name="Wendel J.F."/>
        </authorList>
    </citation>
    <scope>NUCLEOTIDE SEQUENCE</scope>
    <source>
        <strain evidence="7">8</strain>
        <tissue evidence="7">Leaf</tissue>
    </source>
</reference>
<dbReference type="AlphaFoldDB" id="A0A0D2P269"/>
<dbReference type="InterPro" id="IPR008511">
    <property type="entry name" value="ROH1-like"/>
</dbReference>
<evidence type="ECO:0000313" key="7">
    <source>
        <dbReference type="EMBL" id="MBA0582752.1"/>
    </source>
</evidence>
<dbReference type="GO" id="GO:0016020">
    <property type="term" value="C:membrane"/>
    <property type="evidence" value="ECO:0007669"/>
    <property type="project" value="UniProtKB-SubCell"/>
</dbReference>
<dbReference type="Proteomes" id="UP000593578">
    <property type="component" value="Unassembled WGS sequence"/>
</dbReference>
<evidence type="ECO:0000256" key="5">
    <source>
        <dbReference type="ARBA" id="ARBA00035114"/>
    </source>
</evidence>
<reference evidence="7 9" key="2">
    <citation type="journal article" date="2019" name="Genome Biol. Evol.">
        <title>Insights into the evolution of the New World diploid cottons (Gossypium, subgenus Houzingenia) based on genome sequencing.</title>
        <authorList>
            <person name="Grover C.E."/>
            <person name="Arick M.A. 2nd"/>
            <person name="Thrash A."/>
            <person name="Conover J.L."/>
            <person name="Sanders W.S."/>
            <person name="Peterson D.G."/>
            <person name="Frelichowski J.E."/>
            <person name="Scheffler J.A."/>
            <person name="Scheffler B.E."/>
            <person name="Wendel J.F."/>
        </authorList>
    </citation>
    <scope>NUCLEOTIDE SEQUENCE [LARGE SCALE GENOMIC DNA]</scope>
    <source>
        <strain evidence="7">8</strain>
        <tissue evidence="7">Leaf</tissue>
    </source>
</reference>
<dbReference type="Proteomes" id="UP000032304">
    <property type="component" value="Chromosome 3"/>
</dbReference>
<dbReference type="Pfam" id="PF05633">
    <property type="entry name" value="ROH1-like"/>
    <property type="match status" value="1"/>
</dbReference>
<proteinExistence type="inferred from homology"/>
<evidence type="ECO:0000313" key="6">
    <source>
        <dbReference type="EMBL" id="KJB20593.1"/>
    </source>
</evidence>
<dbReference type="EMBL" id="JABEZZ010000003">
    <property type="protein sequence ID" value="MBA0582752.1"/>
    <property type="molecule type" value="Genomic_DNA"/>
</dbReference>
<dbReference type="PANTHER" id="PTHR31509">
    <property type="entry name" value="BPS1-LIKE PROTEIN"/>
    <property type="match status" value="1"/>
</dbReference>
<protein>
    <recommendedName>
        <fullName evidence="10">R3H domain-containing protein</fullName>
    </recommendedName>
</protein>
<dbReference type="KEGG" id="gra:105789090"/>
<gene>
    <name evidence="6" type="ORF">B456_003G155300</name>
    <name evidence="7" type="ORF">Gorai_024885</name>
</gene>
<evidence type="ECO:0000256" key="1">
    <source>
        <dbReference type="ARBA" id="ARBA00004167"/>
    </source>
</evidence>
<sequence length="392" mass="43841">MPATDYQASFLGRISIRRNQVIAMDGNHEQELQDLELFSKHVSERFAELLSSPDDIPFDALLSISWLRKLLDFFLCCEAEFKGILMMGNDPSQISKPPLDRLIPEFLDRSVKALDVCNAVTNGLESVRHYQKLAEIVVSALEQKPIGDGQSRRAKKALTSLMSAMNVDDKECSAAKATERSWSFSRRGVSSKDRVPEHFRSVSNQVAKNWSAAKQIQAMTNNLVPPRGAEGSGLASPVYTMSVIMVFVMWALVAAIPCQERNGLSAIHFPAPKQLNWAQSIIGLHEKIGEEWKKKEKKGTAGLLDEMQKMEKLGNILMDFTDSFQFHGDITDQKAEEAAARAAELAETCRRMEEGLLPLQMQIREVFHRIVKTRTELLNALDQVGKSSPPLL</sequence>
<dbReference type="Gramene" id="KJB20593">
    <property type="protein sequence ID" value="KJB20593"/>
    <property type="gene ID" value="B456_003G155300"/>
</dbReference>
<dbReference type="OrthoDB" id="1878996at2759"/>
<name>A0A0D2P269_GOSRA</name>
<evidence type="ECO:0008006" key="10">
    <source>
        <dbReference type="Google" id="ProtNLM"/>
    </source>
</evidence>
<keyword evidence="4" id="KW-0472">Membrane</keyword>